<dbReference type="Proteomes" id="UP000738325">
    <property type="component" value="Unassembled WGS sequence"/>
</dbReference>
<feature type="compositionally biased region" description="Acidic residues" evidence="1">
    <location>
        <begin position="37"/>
        <end position="51"/>
    </location>
</feature>
<evidence type="ECO:0000313" key="3">
    <source>
        <dbReference type="Proteomes" id="UP000738325"/>
    </source>
</evidence>
<organism evidence="2 3">
    <name type="scientific">Dissophora globulifera</name>
    <dbReference type="NCBI Taxonomy" id="979702"/>
    <lineage>
        <taxon>Eukaryota</taxon>
        <taxon>Fungi</taxon>
        <taxon>Fungi incertae sedis</taxon>
        <taxon>Mucoromycota</taxon>
        <taxon>Mortierellomycotina</taxon>
        <taxon>Mortierellomycetes</taxon>
        <taxon>Mortierellales</taxon>
        <taxon>Mortierellaceae</taxon>
        <taxon>Dissophora</taxon>
    </lineage>
</organism>
<feature type="region of interest" description="Disordered" evidence="1">
    <location>
        <begin position="1"/>
        <end position="51"/>
    </location>
</feature>
<gene>
    <name evidence="2" type="ORF">BGZ99_005292</name>
</gene>
<reference evidence="2" key="1">
    <citation type="journal article" date="2020" name="Fungal Divers.">
        <title>Resolving the Mortierellaceae phylogeny through synthesis of multi-gene phylogenetics and phylogenomics.</title>
        <authorList>
            <person name="Vandepol N."/>
            <person name="Liber J."/>
            <person name="Desiro A."/>
            <person name="Na H."/>
            <person name="Kennedy M."/>
            <person name="Barry K."/>
            <person name="Grigoriev I.V."/>
            <person name="Miller A.N."/>
            <person name="O'Donnell K."/>
            <person name="Stajich J.E."/>
            <person name="Bonito G."/>
        </authorList>
    </citation>
    <scope>NUCLEOTIDE SEQUENCE</scope>
    <source>
        <strain evidence="2">REB-010B</strain>
    </source>
</reference>
<comment type="caution">
    <text evidence="2">The sequence shown here is derived from an EMBL/GenBank/DDBJ whole genome shotgun (WGS) entry which is preliminary data.</text>
</comment>
<evidence type="ECO:0000256" key="1">
    <source>
        <dbReference type="SAM" id="MobiDB-lite"/>
    </source>
</evidence>
<proteinExistence type="predicted"/>
<protein>
    <submittedName>
        <fullName evidence="2">Uncharacterized protein</fullName>
    </submittedName>
</protein>
<keyword evidence="3" id="KW-1185">Reference proteome</keyword>
<evidence type="ECO:0000313" key="2">
    <source>
        <dbReference type="EMBL" id="KAG0319084.1"/>
    </source>
</evidence>
<dbReference type="EMBL" id="JAAAIP010000339">
    <property type="protein sequence ID" value="KAG0319084.1"/>
    <property type="molecule type" value="Genomic_DNA"/>
</dbReference>
<dbReference type="AlphaFoldDB" id="A0A9P6RJQ9"/>
<accession>A0A9P6RJQ9</accession>
<sequence length="112" mass="12430">MIEPLSHLSIPNRVGHRRPTHPAQNSGDENDHLVSGDDGDDGISEDSGSEEYELRLLESIQENTAARHASDLVIARYSEQTAAMKMLGELAVRGYSIEDALDQVRSHYPQLF</sequence>
<name>A0A9P6RJQ9_9FUNG</name>